<dbReference type="AlphaFoldDB" id="A0A5J5F6G1"/>
<evidence type="ECO:0000313" key="1">
    <source>
        <dbReference type="EMBL" id="KAA8912422.1"/>
    </source>
</evidence>
<sequence length="87" mass="10017">MHKFSVGWLAGWKEQYGVKEHKSHGEAGSAPISEAKQKMQQIHAILSPYDLQDIYNADETSFYRVQPDRSLETEQMAGKKMYIEGRE</sequence>
<dbReference type="InParanoid" id="A0A5J5F6G1"/>
<proteinExistence type="predicted"/>
<accession>A0A5J5F6G1</accession>
<name>A0A5J5F6G1_9PEZI</name>
<comment type="caution">
    <text evidence="1">The sequence shown here is derived from an EMBL/GenBank/DDBJ whole genome shotgun (WGS) entry which is preliminary data.</text>
</comment>
<reference evidence="1 2" key="1">
    <citation type="submission" date="2019-09" db="EMBL/GenBank/DDBJ databases">
        <title>Draft genome of the ectomycorrhizal ascomycete Sphaerosporella brunnea.</title>
        <authorList>
            <consortium name="DOE Joint Genome Institute"/>
            <person name="Benucci G.M."/>
            <person name="Marozzi G."/>
            <person name="Antonielli L."/>
            <person name="Sanchez S."/>
            <person name="Marco P."/>
            <person name="Wang X."/>
            <person name="Falini L.B."/>
            <person name="Barry K."/>
            <person name="Haridas S."/>
            <person name="Lipzen A."/>
            <person name="Labutti K."/>
            <person name="Grigoriev I.V."/>
            <person name="Murat C."/>
            <person name="Martin F."/>
            <person name="Albertini E."/>
            <person name="Donnini D."/>
            <person name="Bonito G."/>
        </authorList>
    </citation>
    <scope>NUCLEOTIDE SEQUENCE [LARGE SCALE GENOMIC DNA]</scope>
    <source>
        <strain evidence="1 2">Sb_GMNB300</strain>
    </source>
</reference>
<keyword evidence="2" id="KW-1185">Reference proteome</keyword>
<dbReference type="OrthoDB" id="125347at2759"/>
<dbReference type="EMBL" id="VXIS01000024">
    <property type="protein sequence ID" value="KAA8912422.1"/>
    <property type="molecule type" value="Genomic_DNA"/>
</dbReference>
<evidence type="ECO:0008006" key="3">
    <source>
        <dbReference type="Google" id="ProtNLM"/>
    </source>
</evidence>
<organism evidence="1 2">
    <name type="scientific">Sphaerosporella brunnea</name>
    <dbReference type="NCBI Taxonomy" id="1250544"/>
    <lineage>
        <taxon>Eukaryota</taxon>
        <taxon>Fungi</taxon>
        <taxon>Dikarya</taxon>
        <taxon>Ascomycota</taxon>
        <taxon>Pezizomycotina</taxon>
        <taxon>Pezizomycetes</taxon>
        <taxon>Pezizales</taxon>
        <taxon>Pyronemataceae</taxon>
        <taxon>Sphaerosporella</taxon>
    </lineage>
</organism>
<gene>
    <name evidence="1" type="ORF">FN846DRAFT_933045</name>
</gene>
<evidence type="ECO:0000313" key="2">
    <source>
        <dbReference type="Proteomes" id="UP000326924"/>
    </source>
</evidence>
<dbReference type="Proteomes" id="UP000326924">
    <property type="component" value="Unassembled WGS sequence"/>
</dbReference>
<protein>
    <recommendedName>
        <fullName evidence="3">HTH CENPB-type domain-containing protein</fullName>
    </recommendedName>
</protein>